<comment type="caution">
    <text evidence="2">The sequence shown here is derived from an EMBL/GenBank/DDBJ whole genome shotgun (WGS) entry which is preliminary data.</text>
</comment>
<keyword evidence="1" id="KW-1133">Transmembrane helix</keyword>
<evidence type="ECO:0000313" key="2">
    <source>
        <dbReference type="EMBL" id="KAK0622019.1"/>
    </source>
</evidence>
<feature type="transmembrane region" description="Helical" evidence="1">
    <location>
        <begin position="159"/>
        <end position="182"/>
    </location>
</feature>
<dbReference type="AlphaFoldDB" id="A0AA39WUT5"/>
<dbReference type="Proteomes" id="UP001174934">
    <property type="component" value="Unassembled WGS sequence"/>
</dbReference>
<dbReference type="PANTHER" id="PTHR35394">
    <property type="entry name" value="DUF3176 DOMAIN-CONTAINING PROTEIN"/>
    <property type="match status" value="1"/>
</dbReference>
<gene>
    <name evidence="2" type="ORF">B0T17DRAFT_535678</name>
</gene>
<protein>
    <submittedName>
        <fullName evidence="2">Uncharacterized protein</fullName>
    </submittedName>
</protein>
<evidence type="ECO:0000256" key="1">
    <source>
        <dbReference type="SAM" id="Phobius"/>
    </source>
</evidence>
<keyword evidence="1" id="KW-0472">Membrane</keyword>
<name>A0AA39WUT5_9PEZI</name>
<keyword evidence="1" id="KW-0812">Transmembrane</keyword>
<proteinExistence type="predicted"/>
<reference evidence="2" key="1">
    <citation type="submission" date="2023-06" db="EMBL/GenBank/DDBJ databases">
        <title>Genome-scale phylogeny and comparative genomics of the fungal order Sordariales.</title>
        <authorList>
            <consortium name="Lawrence Berkeley National Laboratory"/>
            <person name="Hensen N."/>
            <person name="Bonometti L."/>
            <person name="Westerberg I."/>
            <person name="Brannstrom I.O."/>
            <person name="Guillou S."/>
            <person name="Cros-Aarteil S."/>
            <person name="Calhoun S."/>
            <person name="Haridas S."/>
            <person name="Kuo A."/>
            <person name="Mondo S."/>
            <person name="Pangilinan J."/>
            <person name="Riley R."/>
            <person name="LaButti K."/>
            <person name="Andreopoulos B."/>
            <person name="Lipzen A."/>
            <person name="Chen C."/>
            <person name="Yanf M."/>
            <person name="Daum C."/>
            <person name="Ng V."/>
            <person name="Clum A."/>
            <person name="Steindorff A."/>
            <person name="Ohm R."/>
            <person name="Martin F."/>
            <person name="Silar P."/>
            <person name="Natvig D."/>
            <person name="Lalanne C."/>
            <person name="Gautier V."/>
            <person name="Ament-velasquez S.L."/>
            <person name="Kruys A."/>
            <person name="Hutchinson M.I."/>
            <person name="Powell A.J."/>
            <person name="Barry K."/>
            <person name="Miller A.N."/>
            <person name="Grigoriev I.V."/>
            <person name="Debuchy R."/>
            <person name="Gladieux P."/>
            <person name="Thoren M.H."/>
            <person name="Johannesson H."/>
        </authorList>
    </citation>
    <scope>NUCLEOTIDE SEQUENCE</scope>
    <source>
        <strain evidence="2">SMH3391-2</strain>
    </source>
</reference>
<accession>A0AA39WUT5</accession>
<sequence length="260" mass="28335">MYSASMTSCRQDTRTPNQGLVTIAGSGESGVAYSNETFTADVRSLTLLGKFIIQDSAGIWARDGDDMYVIAGNNRVPTLADAVYGYMPDNGMSDRQQQQQQPKAGDHALQFCRLQNVADNVAVSITNGIRSIGPFEDTQNAFMVHGTVYETQTFVHVRWSWLTFLAAQVVLAFGFFAWTVAATRRLGARVHKSSVLATLFALYSDGPDSQGHGARGQGGRDIEEMAKSSRAQVTEKVLLLSTMPVVKKVDVEAQNEAKVE</sequence>
<organism evidence="2 3">
    <name type="scientific">Bombardia bombarda</name>
    <dbReference type="NCBI Taxonomy" id="252184"/>
    <lineage>
        <taxon>Eukaryota</taxon>
        <taxon>Fungi</taxon>
        <taxon>Dikarya</taxon>
        <taxon>Ascomycota</taxon>
        <taxon>Pezizomycotina</taxon>
        <taxon>Sordariomycetes</taxon>
        <taxon>Sordariomycetidae</taxon>
        <taxon>Sordariales</taxon>
        <taxon>Lasiosphaeriaceae</taxon>
        <taxon>Bombardia</taxon>
    </lineage>
</organism>
<dbReference type="EMBL" id="JAULSR010000004">
    <property type="protein sequence ID" value="KAK0622019.1"/>
    <property type="molecule type" value="Genomic_DNA"/>
</dbReference>
<evidence type="ECO:0000313" key="3">
    <source>
        <dbReference type="Proteomes" id="UP001174934"/>
    </source>
</evidence>
<dbReference type="PANTHER" id="PTHR35394:SF5">
    <property type="entry name" value="DUF3176 DOMAIN-CONTAINING PROTEIN"/>
    <property type="match status" value="1"/>
</dbReference>
<keyword evidence="3" id="KW-1185">Reference proteome</keyword>